<dbReference type="InterPro" id="IPR051205">
    <property type="entry name" value="UbiH/COQ6_monooxygenase"/>
</dbReference>
<dbReference type="UniPathway" id="UPA00232"/>
<dbReference type="GO" id="GO:0016705">
    <property type="term" value="F:oxidoreductase activity, acting on paired donors, with incorporation or reduction of molecular oxygen"/>
    <property type="evidence" value="ECO:0007669"/>
    <property type="project" value="InterPro"/>
</dbReference>
<organism evidence="9 10">
    <name type="scientific">Jannaschia donghaensis</name>
    <dbReference type="NCBI Taxonomy" id="420998"/>
    <lineage>
        <taxon>Bacteria</taxon>
        <taxon>Pseudomonadati</taxon>
        <taxon>Pseudomonadota</taxon>
        <taxon>Alphaproteobacteria</taxon>
        <taxon>Rhodobacterales</taxon>
        <taxon>Roseobacteraceae</taxon>
        <taxon>Jannaschia</taxon>
    </lineage>
</organism>
<dbReference type="InterPro" id="IPR010971">
    <property type="entry name" value="UbiH/COQ6"/>
</dbReference>
<evidence type="ECO:0000256" key="6">
    <source>
        <dbReference type="ARBA" id="ARBA00023002"/>
    </source>
</evidence>
<evidence type="ECO:0000256" key="1">
    <source>
        <dbReference type="ARBA" id="ARBA00001974"/>
    </source>
</evidence>
<dbReference type="FunFam" id="3.50.50.60:FF:000021">
    <property type="entry name" value="Ubiquinone biosynthesis monooxygenase COQ6"/>
    <property type="match status" value="1"/>
</dbReference>
<dbReference type="InterPro" id="IPR002938">
    <property type="entry name" value="FAD-bd"/>
</dbReference>
<dbReference type="SUPFAM" id="SSF51905">
    <property type="entry name" value="FAD/NAD(P)-binding domain"/>
    <property type="match status" value="1"/>
</dbReference>
<dbReference type="NCBIfam" id="TIGR01988">
    <property type="entry name" value="Ubi-OHases"/>
    <property type="match status" value="1"/>
</dbReference>
<dbReference type="GO" id="GO:0004497">
    <property type="term" value="F:monooxygenase activity"/>
    <property type="evidence" value="ECO:0007669"/>
    <property type="project" value="UniProtKB-KW"/>
</dbReference>
<accession>A0A0M6YJZ1</accession>
<sequence length="401" mass="42364">MDTDVIIVGGGLTGPVTALALADAGLRSLVLDARPRATFDATGFDGRSYAMALGSVRLMRNLGLWDALAATAQPMTGIRASDGRAGEGASPLHLSFDASEIGEAFMGQMVEDRYLRPMLLSACDASDLIEMRFDTAVTDQRATSAGVEVEAGETFTARLLLGADGRGSGVATRAGIGRTGKDYDQTALVCAVEHEFPHAGIAHQFFMPSGPLAILPLRGDRSSIVWTETGAAAADLNALPDDAYLDVLRPRFGDFLGDIQLVGARHSYPLSLSLATSFVADRVGLVGDAAHGIHPIAGQGLNLGIKDVAALADVMGDARRRGEDIGAADVLARYQRWRRFDTNVMGVATDAVNRLFSNDNPILRLGRDLGMGAISAMPVLRRRFIAEAAGISGDLPRLMQD</sequence>
<keyword evidence="4" id="KW-0285">Flavoprotein</keyword>
<dbReference type="Pfam" id="PF01494">
    <property type="entry name" value="FAD_binding_3"/>
    <property type="match status" value="1"/>
</dbReference>
<dbReference type="Gene3D" id="3.50.50.60">
    <property type="entry name" value="FAD/NAD(P)-binding domain"/>
    <property type="match status" value="2"/>
</dbReference>
<dbReference type="AlphaFoldDB" id="A0A0M6YJZ1"/>
<evidence type="ECO:0000256" key="7">
    <source>
        <dbReference type="ARBA" id="ARBA00023033"/>
    </source>
</evidence>
<dbReference type="InterPro" id="IPR036188">
    <property type="entry name" value="FAD/NAD-bd_sf"/>
</dbReference>
<reference evidence="9 10" key="1">
    <citation type="submission" date="2015-07" db="EMBL/GenBank/DDBJ databases">
        <authorList>
            <person name="Noorani M."/>
        </authorList>
    </citation>
    <scope>NUCLEOTIDE SEQUENCE [LARGE SCALE GENOMIC DNA]</scope>
    <source>
        <strain evidence="9 10">CECT 7802</strain>
    </source>
</reference>
<dbReference type="GO" id="GO:0110142">
    <property type="term" value="C:ubiquinone biosynthesis complex"/>
    <property type="evidence" value="ECO:0007669"/>
    <property type="project" value="UniProtKB-ARBA"/>
</dbReference>
<proteinExistence type="inferred from homology"/>
<dbReference type="Proteomes" id="UP000049222">
    <property type="component" value="Unassembled WGS sequence"/>
</dbReference>
<keyword evidence="7" id="KW-0503">Monooxygenase</keyword>
<dbReference type="STRING" id="420998.JDO7802_01389"/>
<dbReference type="PANTHER" id="PTHR43876:SF7">
    <property type="entry name" value="UBIQUINONE BIOSYNTHESIS MONOOXYGENASE COQ6, MITOCHONDRIAL"/>
    <property type="match status" value="1"/>
</dbReference>
<keyword evidence="5" id="KW-0274">FAD</keyword>
<dbReference type="EC" id="1.14.13.-" evidence="9"/>
<dbReference type="InterPro" id="IPR018168">
    <property type="entry name" value="Ubi_Hdrlase_CS"/>
</dbReference>
<gene>
    <name evidence="9" type="primary">ubiH</name>
    <name evidence="9" type="ORF">JDO7802_01389</name>
</gene>
<keyword evidence="6 9" id="KW-0560">Oxidoreductase</keyword>
<dbReference type="GO" id="GO:0006744">
    <property type="term" value="P:ubiquinone biosynthetic process"/>
    <property type="evidence" value="ECO:0007669"/>
    <property type="project" value="UniProtKB-UniPathway"/>
</dbReference>
<evidence type="ECO:0000256" key="3">
    <source>
        <dbReference type="ARBA" id="ARBA00005349"/>
    </source>
</evidence>
<dbReference type="PROSITE" id="PS01304">
    <property type="entry name" value="UBIH"/>
    <property type="match status" value="1"/>
</dbReference>
<comment type="cofactor">
    <cofactor evidence="1">
        <name>FAD</name>
        <dbReference type="ChEBI" id="CHEBI:57692"/>
    </cofactor>
</comment>
<dbReference type="OrthoDB" id="9796623at2"/>
<evidence type="ECO:0000256" key="2">
    <source>
        <dbReference type="ARBA" id="ARBA00004749"/>
    </source>
</evidence>
<protein>
    <submittedName>
        <fullName evidence="9">2-octaprenyl-6-methoxyphenol hydroxylase</fullName>
        <ecNumber evidence="9">1.14.13.-</ecNumber>
    </submittedName>
</protein>
<keyword evidence="10" id="KW-1185">Reference proteome</keyword>
<evidence type="ECO:0000313" key="9">
    <source>
        <dbReference type="EMBL" id="CTQ49376.1"/>
    </source>
</evidence>
<evidence type="ECO:0000259" key="8">
    <source>
        <dbReference type="Pfam" id="PF01494"/>
    </source>
</evidence>
<dbReference type="EMBL" id="CXSU01000011">
    <property type="protein sequence ID" value="CTQ49376.1"/>
    <property type="molecule type" value="Genomic_DNA"/>
</dbReference>
<comment type="similarity">
    <text evidence="3">Belongs to the UbiH/COQ6 family.</text>
</comment>
<evidence type="ECO:0000256" key="5">
    <source>
        <dbReference type="ARBA" id="ARBA00022827"/>
    </source>
</evidence>
<feature type="domain" description="FAD-binding" evidence="8">
    <location>
        <begin position="2"/>
        <end position="317"/>
    </location>
</feature>
<dbReference type="PRINTS" id="PR00420">
    <property type="entry name" value="RNGMNOXGNASE"/>
</dbReference>
<dbReference type="PANTHER" id="PTHR43876">
    <property type="entry name" value="UBIQUINONE BIOSYNTHESIS MONOOXYGENASE COQ6, MITOCHONDRIAL"/>
    <property type="match status" value="1"/>
</dbReference>
<comment type="pathway">
    <text evidence="2">Cofactor biosynthesis; ubiquinone biosynthesis.</text>
</comment>
<dbReference type="GO" id="GO:0071949">
    <property type="term" value="F:FAD binding"/>
    <property type="evidence" value="ECO:0007669"/>
    <property type="project" value="InterPro"/>
</dbReference>
<dbReference type="RefSeq" id="WP_055083923.1">
    <property type="nucleotide sequence ID" value="NZ_CXSU01000011.1"/>
</dbReference>
<evidence type="ECO:0000313" key="10">
    <source>
        <dbReference type="Proteomes" id="UP000049222"/>
    </source>
</evidence>
<name>A0A0M6YJZ1_9RHOB</name>
<evidence type="ECO:0000256" key="4">
    <source>
        <dbReference type="ARBA" id="ARBA00022630"/>
    </source>
</evidence>